<keyword evidence="18" id="KW-1185">Reference proteome</keyword>
<comment type="function">
    <text evidence="12">Specific in hydrolyzing the terminal glycosidic bond of polygalacturonic acid and oligogalacturonates.</text>
</comment>
<feature type="chain" id="PRO_5040350526" description="galacturonan 1,4-alpha-galacturonidase" evidence="16">
    <location>
        <begin position="18"/>
        <end position="423"/>
    </location>
</feature>
<dbReference type="EMBL" id="CABFNQ020000713">
    <property type="protein sequence ID" value="CAH0025608.1"/>
    <property type="molecule type" value="Genomic_DNA"/>
</dbReference>
<evidence type="ECO:0000256" key="3">
    <source>
        <dbReference type="ARBA" id="ARBA00022525"/>
    </source>
</evidence>
<dbReference type="GO" id="GO:0071555">
    <property type="term" value="P:cell wall organization"/>
    <property type="evidence" value="ECO:0007669"/>
    <property type="project" value="UniProtKB-KW"/>
</dbReference>
<sequence length="423" mass="47445">MIRYIFILCLFLPLVVCKGSVHVSTSRGRRTCTVTAHGDEQNDVPNILTAFSKCSRKSTIIFPKGEKYWIKEKLHARLEDVDISWHGTWLFSPNTTYWRSNSFFIEFQNHRAGFILSGNKIRLNGYHEGGIDGNGDVWYDEDKGSSTEGRPMPFVLWNITNSEIHNFQVQQSQFWSLNIMNGTNLAFENITCTAFSNNAPVGKNWVQNADGFNTMDARNVSLNNFLYRGGDDCIAIKPRSYDIRINNITCDGGNGVAIGSLGQYLEDNSVENVTITNAKMRRYSWDMRWSVYIKTWIGELAYQGDGDYESGGVPRGGGWGKVRNLLFENFHLQDVSRGPFITQENGRQGGPKGTSKMEVSIVVFRNFTGNLLTSSGKLGEISCSVEFPCSNIHYEDMDELEAAPGVCQWTKPGSIFGLPGCSE</sequence>
<evidence type="ECO:0000256" key="8">
    <source>
        <dbReference type="ARBA" id="ARBA00023277"/>
    </source>
</evidence>
<comment type="subcellular location">
    <subcellularLocation>
        <location evidence="1">Secreted</location>
    </subcellularLocation>
</comment>
<evidence type="ECO:0000313" key="18">
    <source>
        <dbReference type="Proteomes" id="UP000696573"/>
    </source>
</evidence>
<evidence type="ECO:0000256" key="6">
    <source>
        <dbReference type="ARBA" id="ARBA00023157"/>
    </source>
</evidence>
<name>A0A9N9VI90_9HYPO</name>
<dbReference type="GO" id="GO:0004650">
    <property type="term" value="F:polygalacturonase activity"/>
    <property type="evidence" value="ECO:0007669"/>
    <property type="project" value="InterPro"/>
</dbReference>
<accession>A0A9N9VI90</accession>
<evidence type="ECO:0000256" key="5">
    <source>
        <dbReference type="ARBA" id="ARBA00022801"/>
    </source>
</evidence>
<evidence type="ECO:0000256" key="13">
    <source>
        <dbReference type="ARBA" id="ARBA00038933"/>
    </source>
</evidence>
<keyword evidence="5 15" id="KW-0378">Hydrolase</keyword>
<dbReference type="OrthoDB" id="187139at2759"/>
<dbReference type="InterPro" id="IPR000743">
    <property type="entry name" value="Glyco_hydro_28"/>
</dbReference>
<dbReference type="Gene3D" id="2.160.20.10">
    <property type="entry name" value="Single-stranded right-handed beta-helix, Pectin lyase-like"/>
    <property type="match status" value="1"/>
</dbReference>
<evidence type="ECO:0000256" key="12">
    <source>
        <dbReference type="ARBA" id="ARBA00037312"/>
    </source>
</evidence>
<dbReference type="PANTHER" id="PTHR31736">
    <property type="match status" value="1"/>
</dbReference>
<organism evidence="17 18">
    <name type="scientific">Clonostachys rhizophaga</name>
    <dbReference type="NCBI Taxonomy" id="160324"/>
    <lineage>
        <taxon>Eukaryota</taxon>
        <taxon>Fungi</taxon>
        <taxon>Dikarya</taxon>
        <taxon>Ascomycota</taxon>
        <taxon>Pezizomycotina</taxon>
        <taxon>Sordariomycetes</taxon>
        <taxon>Hypocreomycetidae</taxon>
        <taxon>Hypocreales</taxon>
        <taxon>Bionectriaceae</taxon>
        <taxon>Clonostachys</taxon>
    </lineage>
</organism>
<evidence type="ECO:0000256" key="9">
    <source>
        <dbReference type="ARBA" id="ARBA00023295"/>
    </source>
</evidence>
<dbReference type="InterPro" id="IPR011050">
    <property type="entry name" value="Pectin_lyase_fold/virulence"/>
</dbReference>
<dbReference type="EC" id="3.2.1.67" evidence="13"/>
<evidence type="ECO:0000256" key="1">
    <source>
        <dbReference type="ARBA" id="ARBA00004613"/>
    </source>
</evidence>
<dbReference type="Proteomes" id="UP000696573">
    <property type="component" value="Unassembled WGS sequence"/>
</dbReference>
<dbReference type="AlphaFoldDB" id="A0A9N9VI90"/>
<keyword evidence="8" id="KW-0119">Carbohydrate metabolism</keyword>
<dbReference type="Pfam" id="PF00295">
    <property type="entry name" value="Glyco_hydro_28"/>
    <property type="match status" value="1"/>
</dbReference>
<keyword evidence="9 15" id="KW-0326">Glycosidase</keyword>
<evidence type="ECO:0000256" key="10">
    <source>
        <dbReference type="ARBA" id="ARBA00023316"/>
    </source>
</evidence>
<dbReference type="GO" id="GO:0005576">
    <property type="term" value="C:extracellular region"/>
    <property type="evidence" value="ECO:0007669"/>
    <property type="project" value="UniProtKB-SubCell"/>
</dbReference>
<evidence type="ECO:0000256" key="16">
    <source>
        <dbReference type="SAM" id="SignalP"/>
    </source>
</evidence>
<keyword evidence="11" id="KW-0624">Polysaccharide degradation</keyword>
<keyword evidence="7" id="KW-0325">Glycoprotein</keyword>
<keyword evidence="3" id="KW-0964">Secreted</keyword>
<feature type="signal peptide" evidence="16">
    <location>
        <begin position="1"/>
        <end position="17"/>
    </location>
</feature>
<comment type="catalytic activity">
    <reaction evidence="14">
        <text>[(1-&gt;4)-alpha-D-galacturonosyl](n) + H2O = alpha-D-galacturonate + [(1-&gt;4)-alpha-D-galacturonosyl](n-1)</text>
        <dbReference type="Rhea" id="RHEA:14117"/>
        <dbReference type="Rhea" id="RHEA-COMP:14570"/>
        <dbReference type="Rhea" id="RHEA-COMP:14572"/>
        <dbReference type="ChEBI" id="CHEBI:15377"/>
        <dbReference type="ChEBI" id="CHEBI:58658"/>
        <dbReference type="ChEBI" id="CHEBI:140523"/>
        <dbReference type="EC" id="3.2.1.67"/>
    </reaction>
</comment>
<evidence type="ECO:0000256" key="4">
    <source>
        <dbReference type="ARBA" id="ARBA00022729"/>
    </source>
</evidence>
<dbReference type="SUPFAM" id="SSF51126">
    <property type="entry name" value="Pectin lyase-like"/>
    <property type="match status" value="1"/>
</dbReference>
<evidence type="ECO:0000256" key="11">
    <source>
        <dbReference type="ARBA" id="ARBA00023326"/>
    </source>
</evidence>
<dbReference type="GO" id="GO:0000272">
    <property type="term" value="P:polysaccharide catabolic process"/>
    <property type="evidence" value="ECO:0007669"/>
    <property type="project" value="UniProtKB-KW"/>
</dbReference>
<evidence type="ECO:0000256" key="15">
    <source>
        <dbReference type="RuleBase" id="RU361169"/>
    </source>
</evidence>
<evidence type="ECO:0000256" key="14">
    <source>
        <dbReference type="ARBA" id="ARBA00048766"/>
    </source>
</evidence>
<reference evidence="17" key="1">
    <citation type="submission" date="2021-10" db="EMBL/GenBank/DDBJ databases">
        <authorList>
            <person name="Piombo E."/>
        </authorList>
    </citation>
    <scope>NUCLEOTIDE SEQUENCE</scope>
</reference>
<gene>
    <name evidence="17" type="ORF">CRHIZ90672A_00016714</name>
</gene>
<evidence type="ECO:0000256" key="7">
    <source>
        <dbReference type="ARBA" id="ARBA00023180"/>
    </source>
</evidence>
<protein>
    <recommendedName>
        <fullName evidence="13">galacturonan 1,4-alpha-galacturonidase</fullName>
        <ecNumber evidence="13">3.2.1.67</ecNumber>
    </recommendedName>
</protein>
<dbReference type="InterPro" id="IPR012334">
    <property type="entry name" value="Pectin_lyas_fold"/>
</dbReference>
<keyword evidence="6" id="KW-1015">Disulfide bond</keyword>
<evidence type="ECO:0000256" key="2">
    <source>
        <dbReference type="ARBA" id="ARBA00008834"/>
    </source>
</evidence>
<evidence type="ECO:0000313" key="17">
    <source>
        <dbReference type="EMBL" id="CAH0025608.1"/>
    </source>
</evidence>
<comment type="caution">
    <text evidence="17">The sequence shown here is derived from an EMBL/GenBank/DDBJ whole genome shotgun (WGS) entry which is preliminary data.</text>
</comment>
<proteinExistence type="inferred from homology"/>
<keyword evidence="10" id="KW-0961">Cell wall biogenesis/degradation</keyword>
<dbReference type="PANTHER" id="PTHR31736:SF12">
    <property type="entry name" value="EXO-POLYGALACTURONASE, PUTATIVE-RELATED"/>
    <property type="match status" value="1"/>
</dbReference>
<keyword evidence="4 16" id="KW-0732">Signal</keyword>
<dbReference type="GO" id="GO:0047911">
    <property type="term" value="F:galacturan 1,4-alpha-galacturonidase activity"/>
    <property type="evidence" value="ECO:0007669"/>
    <property type="project" value="UniProtKB-EC"/>
</dbReference>
<comment type="similarity">
    <text evidence="2 15">Belongs to the glycosyl hydrolase 28 family.</text>
</comment>